<gene>
    <name evidence="2" type="ORF">EXIGLDRAFT_832726</name>
</gene>
<proteinExistence type="predicted"/>
<feature type="domain" description="F-box" evidence="1">
    <location>
        <begin position="98"/>
        <end position="126"/>
    </location>
</feature>
<organism evidence="2 3">
    <name type="scientific">Exidia glandulosa HHB12029</name>
    <dbReference type="NCBI Taxonomy" id="1314781"/>
    <lineage>
        <taxon>Eukaryota</taxon>
        <taxon>Fungi</taxon>
        <taxon>Dikarya</taxon>
        <taxon>Basidiomycota</taxon>
        <taxon>Agaricomycotina</taxon>
        <taxon>Agaricomycetes</taxon>
        <taxon>Auriculariales</taxon>
        <taxon>Exidiaceae</taxon>
        <taxon>Exidia</taxon>
    </lineage>
</organism>
<dbReference type="InParanoid" id="A0A165LDH7"/>
<dbReference type="InterPro" id="IPR036047">
    <property type="entry name" value="F-box-like_dom_sf"/>
</dbReference>
<dbReference type="InterPro" id="IPR001810">
    <property type="entry name" value="F-box_dom"/>
</dbReference>
<dbReference type="EMBL" id="KV425927">
    <property type="protein sequence ID" value="KZV97720.1"/>
    <property type="molecule type" value="Genomic_DNA"/>
</dbReference>
<keyword evidence="3" id="KW-1185">Reference proteome</keyword>
<name>A0A165LDH7_EXIGL</name>
<evidence type="ECO:0000313" key="2">
    <source>
        <dbReference type="EMBL" id="KZV97720.1"/>
    </source>
</evidence>
<evidence type="ECO:0000313" key="3">
    <source>
        <dbReference type="Proteomes" id="UP000077266"/>
    </source>
</evidence>
<dbReference type="SUPFAM" id="SSF81383">
    <property type="entry name" value="F-box domain"/>
    <property type="match status" value="1"/>
</dbReference>
<reference evidence="2 3" key="1">
    <citation type="journal article" date="2016" name="Mol. Biol. Evol.">
        <title>Comparative Genomics of Early-Diverging Mushroom-Forming Fungi Provides Insights into the Origins of Lignocellulose Decay Capabilities.</title>
        <authorList>
            <person name="Nagy L.G."/>
            <person name="Riley R."/>
            <person name="Tritt A."/>
            <person name="Adam C."/>
            <person name="Daum C."/>
            <person name="Floudas D."/>
            <person name="Sun H."/>
            <person name="Yadav J.S."/>
            <person name="Pangilinan J."/>
            <person name="Larsson K.H."/>
            <person name="Matsuura K."/>
            <person name="Barry K."/>
            <person name="Labutti K."/>
            <person name="Kuo R."/>
            <person name="Ohm R.A."/>
            <person name="Bhattacharya S.S."/>
            <person name="Shirouzu T."/>
            <person name="Yoshinaga Y."/>
            <person name="Martin F.M."/>
            <person name="Grigoriev I.V."/>
            <person name="Hibbett D.S."/>
        </authorList>
    </citation>
    <scope>NUCLEOTIDE SEQUENCE [LARGE SCALE GENOMIC DNA]</scope>
    <source>
        <strain evidence="2 3">HHB12029</strain>
    </source>
</reference>
<dbReference type="AlphaFoldDB" id="A0A165LDH7"/>
<sequence length="560" mass="62473">MTGNFRIFASFFQFESGAHLVIRYSILHPMDSASSPLQSRLAALSAAVSGVCDEIFASSADSILEGPEPLWDIFRNSVSTGVAASIRRRNIQRSPVYCMPPELFDMILALLDLKDRISVARVCSLWTDRSASCKAALALPTIHDERITPITSKRFQSQLRLLGYPDVQIPGIFLDYDGTDFFCTVAFIHNHMQHIELLDVLIMLEQSGSNRHAALAQCFSTPAPRLRWLQISFESHEAVDSLLRNRDWFAGSAPNLRRCDFWGVAFYTPAFASVRAAYFLIDYRSRLEHIRVLLSEFPCLEALSLEKGGLPSAPSTSPLPVSPMLSLLWLDQATLEAFSHVAYDSVRHVTLRSRLPIPIPAAIQRIIPQPILTLDIYPQASGRIPIVQSVMLRTSHVQGYTRVFTLSDVRIDDPLRDITIFGDATEVALHNPHLLRDATLPSLLSLRRLTLYVSSAFTNVLRGSEFPHLQELVIIFTRAPGSAHPSCHAQDLVHILRSIYQTVQLVIRGANVIEPALNDLRARVSSLRVESNVRVLDAEPLWVSAARFENIGSGNVSFTE</sequence>
<evidence type="ECO:0000259" key="1">
    <source>
        <dbReference type="Pfam" id="PF00646"/>
    </source>
</evidence>
<protein>
    <recommendedName>
        <fullName evidence="1">F-box domain-containing protein</fullName>
    </recommendedName>
</protein>
<dbReference type="Pfam" id="PF00646">
    <property type="entry name" value="F-box"/>
    <property type="match status" value="1"/>
</dbReference>
<dbReference type="Proteomes" id="UP000077266">
    <property type="component" value="Unassembled WGS sequence"/>
</dbReference>
<accession>A0A165LDH7</accession>